<dbReference type="AlphaFoldDB" id="A0A3E4ZCN1"/>
<reference evidence="1 2" key="1">
    <citation type="submission" date="2018-08" db="EMBL/GenBank/DDBJ databases">
        <title>A genome reference for cultivated species of the human gut microbiota.</title>
        <authorList>
            <person name="Zou Y."/>
            <person name="Xue W."/>
            <person name="Luo G."/>
        </authorList>
    </citation>
    <scope>NUCLEOTIDE SEQUENCE [LARGE SCALE GENOMIC DNA]</scope>
    <source>
        <strain evidence="1 2">OM06-2</strain>
    </source>
</reference>
<organism evidence="1 2">
    <name type="scientific">Phocaeicola plebeius</name>
    <dbReference type="NCBI Taxonomy" id="310297"/>
    <lineage>
        <taxon>Bacteria</taxon>
        <taxon>Pseudomonadati</taxon>
        <taxon>Bacteroidota</taxon>
        <taxon>Bacteroidia</taxon>
        <taxon>Bacteroidales</taxon>
        <taxon>Bacteroidaceae</taxon>
        <taxon>Phocaeicola</taxon>
    </lineage>
</organism>
<evidence type="ECO:0000313" key="1">
    <source>
        <dbReference type="EMBL" id="RGM92521.1"/>
    </source>
</evidence>
<evidence type="ECO:0000313" key="2">
    <source>
        <dbReference type="Proteomes" id="UP000260814"/>
    </source>
</evidence>
<comment type="caution">
    <text evidence="1">The sequence shown here is derived from an EMBL/GenBank/DDBJ whole genome shotgun (WGS) entry which is preliminary data.</text>
</comment>
<dbReference type="RefSeq" id="WP_117700847.1">
    <property type="nucleotide sequence ID" value="NZ_QSTW01000003.1"/>
</dbReference>
<dbReference type="EMBL" id="QSTW01000003">
    <property type="protein sequence ID" value="RGM92521.1"/>
    <property type="molecule type" value="Genomic_DNA"/>
</dbReference>
<gene>
    <name evidence="1" type="ORF">DXB87_03720</name>
</gene>
<proteinExistence type="predicted"/>
<sequence>MTASISYINLSWAVVGIIDKDVHNSLQSMKRPNEPIEVTIERYVIGYLVFWHIAYIDKEKMNRCDDEKVIELGRKKMKEYVTSHPPVATLPKFYIVFLNQPHIGCDTHGLSDVFCV</sequence>
<name>A0A3E4ZCN1_9BACT</name>
<accession>A0A3E4ZCN1</accession>
<dbReference type="Proteomes" id="UP000260814">
    <property type="component" value="Unassembled WGS sequence"/>
</dbReference>
<protein>
    <submittedName>
        <fullName evidence="1">Uncharacterized protein</fullName>
    </submittedName>
</protein>